<dbReference type="Gene3D" id="2.30.39.10">
    <property type="entry name" value="Alpha-1-antitrypsin, domain 1"/>
    <property type="match status" value="2"/>
</dbReference>
<evidence type="ECO:0000256" key="4">
    <source>
        <dbReference type="SAM" id="MobiDB-lite"/>
    </source>
</evidence>
<comment type="similarity">
    <text evidence="3">Belongs to the serpin family.</text>
</comment>
<protein>
    <submittedName>
        <fullName evidence="7">Uncharacterized protein LOC108678931</fullName>
    </submittedName>
</protein>
<dbReference type="InterPro" id="IPR042185">
    <property type="entry name" value="Serpin_sf_2"/>
</dbReference>
<name>A0A8B7PA20_HYAAZ</name>
<dbReference type="KEGG" id="hazt:108678931"/>
<dbReference type="GO" id="GO:0004867">
    <property type="term" value="F:serine-type endopeptidase inhibitor activity"/>
    <property type="evidence" value="ECO:0007669"/>
    <property type="project" value="UniProtKB-KW"/>
</dbReference>
<proteinExistence type="inferred from homology"/>
<evidence type="ECO:0000256" key="2">
    <source>
        <dbReference type="ARBA" id="ARBA00022900"/>
    </source>
</evidence>
<dbReference type="AlphaFoldDB" id="A0A8B7PA20"/>
<evidence type="ECO:0000313" key="6">
    <source>
        <dbReference type="Proteomes" id="UP000694843"/>
    </source>
</evidence>
<dbReference type="GeneID" id="108678931"/>
<sequence>MKIFDIYLIFIPISAFYCTGSLVPRKRISLIPKNQQTEKDFGKVIKKDHVLLNDELVTHDPNRPEVLQLIWLQETTRNLSSSEEEAEDVPNSSVQASPGLEAGRKVHEKKPSPREEKENAVSDGIKHPLAETRFQFFLYDHEGRFVQKWITLQQIQDLLISHRVRFVSADDNEVPNDGTTATEPPSPMLVAGAAWDSAVIQRPDVNIDGVVNTVHKVMADEMANNGIVESTTTMDEGEIATLSTNIIQQLIREQFVQFLANNSIVTPSGNNPKNDSNANYFISNPSINDVFLDTSHYDSFDVNSLFNQSWLPVTDGTALENEITTHGVILENEITERENEAHDINLERSELIFDTDTEESPNSNGDVLEINTIFSVSNSTNDNINSDSIESMPLSTNFTSDNTDIMNQRFTIVTYSHPYSMASTTISANDLQGATEGKVFEATRSSGENYYEESTVSSFAQVSTQTLESTTTQRPESISLQAKEPNENGDLDVGVDDTGDSSSELIDNIEEGTNSHPNYLYDYDYDSPTVHFSNVLPPSQMATDAFEDGMDFKDDSENYDYYSQNIYLDDETQDYYEQQHHSNQYNASKMAMPSKLDFPGKDVAASYHPVEVPSDMTRPLGSRPSANSNISLASVVVTPVRDNFTSSGPDALSGQEMLTQLGVSVPPKSNILRQAPSGNLGLEETTKNLSPTIRQFINTMNDVSFDVYRHGAHLHRSRNFGLSPMNLISTLSMLLLGSRGNTSAVLGDLLRTDDFRNFNPHLLLKNIRAEIFKNNVNSNIVFSNHMFVELPRQNSVHSLDFFRQTIDYFYGATIEEADWSTVGAKARMRVNEAVVNQTDGRVLTLLDEDAKVDIRSPFSIVSSSLMQSPWSVPLLESDLFDMSFIRFPSAERRLVRTIGISKKMTVNAGYSREEDATIAEIPLSLLGGELSMILVLPGEQKNFVANGLKLIETRLTSERWSSLLRAVHPHTLTVQVPLFRHRAYTDVAPLLKLMNLQTIFEEKETDYSGVNSIKSLHLADVVQLTEFHSCLLENSSFSFRSVFLPLASTAEDPYDSSSNVTSRFQSRYSENLQVKDARVSQSDESIGQEKRGKNEPQSPSWRLLKDYPGFDYQEFKLGQRRHKKLEIADTFENEKSHKMNTEKRTNNDVLKKSGGMNVIGELTEGPLKYESLFDGAEGVQIKFEAKQESVNLKQKPRNLSSDQEHVKGSSVRNVWKNVSESRRAAQNPKRRKRPRNQKGPTVAFDRAFMYAIRHNPTGLILHIGRYLDPI</sequence>
<evidence type="ECO:0000256" key="1">
    <source>
        <dbReference type="ARBA" id="ARBA00022690"/>
    </source>
</evidence>
<dbReference type="InterPro" id="IPR023796">
    <property type="entry name" value="Serpin_dom"/>
</dbReference>
<accession>A0A8B7PA20</accession>
<feature type="domain" description="Serpin" evidence="5">
    <location>
        <begin position="705"/>
        <end position="1269"/>
    </location>
</feature>
<feature type="region of interest" description="Disordered" evidence="4">
    <location>
        <begin position="1196"/>
        <end position="1240"/>
    </location>
</feature>
<dbReference type="InterPro" id="IPR000215">
    <property type="entry name" value="Serpin_fam"/>
</dbReference>
<feature type="region of interest" description="Disordered" evidence="4">
    <location>
        <begin position="1074"/>
        <end position="1101"/>
    </location>
</feature>
<evidence type="ECO:0000259" key="5">
    <source>
        <dbReference type="SMART" id="SM00093"/>
    </source>
</evidence>
<feature type="compositionally biased region" description="Polar residues" evidence="4">
    <location>
        <begin position="468"/>
        <end position="480"/>
    </location>
</feature>
<dbReference type="Pfam" id="PF00079">
    <property type="entry name" value="Serpin"/>
    <property type="match status" value="1"/>
</dbReference>
<gene>
    <name evidence="7" type="primary">LOC108678931</name>
</gene>
<dbReference type="GO" id="GO:0005615">
    <property type="term" value="C:extracellular space"/>
    <property type="evidence" value="ECO:0007669"/>
    <property type="project" value="InterPro"/>
</dbReference>
<dbReference type="RefSeq" id="XP_018022913.1">
    <property type="nucleotide sequence ID" value="XM_018167424.2"/>
</dbReference>
<dbReference type="InterPro" id="IPR042178">
    <property type="entry name" value="Serpin_sf_1"/>
</dbReference>
<organism evidence="6 7">
    <name type="scientific">Hyalella azteca</name>
    <name type="common">Amphipod</name>
    <dbReference type="NCBI Taxonomy" id="294128"/>
    <lineage>
        <taxon>Eukaryota</taxon>
        <taxon>Metazoa</taxon>
        <taxon>Ecdysozoa</taxon>
        <taxon>Arthropoda</taxon>
        <taxon>Crustacea</taxon>
        <taxon>Multicrustacea</taxon>
        <taxon>Malacostraca</taxon>
        <taxon>Eumalacostraca</taxon>
        <taxon>Peracarida</taxon>
        <taxon>Amphipoda</taxon>
        <taxon>Senticaudata</taxon>
        <taxon>Talitrida</taxon>
        <taxon>Talitroidea</taxon>
        <taxon>Hyalellidae</taxon>
        <taxon>Hyalella</taxon>
    </lineage>
</organism>
<feature type="region of interest" description="Disordered" evidence="4">
    <location>
        <begin position="468"/>
        <end position="495"/>
    </location>
</feature>
<dbReference type="PANTHER" id="PTHR11461">
    <property type="entry name" value="SERINE PROTEASE INHIBITOR, SERPIN"/>
    <property type="match status" value="1"/>
</dbReference>
<evidence type="ECO:0000256" key="3">
    <source>
        <dbReference type="RuleBase" id="RU000411"/>
    </source>
</evidence>
<dbReference type="PANTHER" id="PTHR11461:SF372">
    <property type="entry name" value="ACCESSORY GLAND PROTEIN ACP76A-RELATED"/>
    <property type="match status" value="1"/>
</dbReference>
<reference evidence="7" key="1">
    <citation type="submission" date="2025-08" db="UniProtKB">
        <authorList>
            <consortium name="RefSeq"/>
        </authorList>
    </citation>
    <scope>IDENTIFICATION</scope>
    <source>
        <tissue evidence="7">Whole organism</tissue>
    </source>
</reference>
<keyword evidence="6" id="KW-1185">Reference proteome</keyword>
<evidence type="ECO:0000313" key="7">
    <source>
        <dbReference type="RefSeq" id="XP_018022913.1"/>
    </source>
</evidence>
<dbReference type="InterPro" id="IPR036186">
    <property type="entry name" value="Serpin_sf"/>
</dbReference>
<dbReference type="Gene3D" id="3.30.497.10">
    <property type="entry name" value="Antithrombin, subunit I, domain 2"/>
    <property type="match status" value="1"/>
</dbReference>
<dbReference type="OrthoDB" id="1063785at2759"/>
<dbReference type="SUPFAM" id="SSF56574">
    <property type="entry name" value="Serpins"/>
    <property type="match status" value="2"/>
</dbReference>
<dbReference type="SMART" id="SM00093">
    <property type="entry name" value="SERPIN"/>
    <property type="match status" value="1"/>
</dbReference>
<feature type="region of interest" description="Disordered" evidence="4">
    <location>
        <begin position="81"/>
        <end position="122"/>
    </location>
</feature>
<feature type="compositionally biased region" description="Basic and acidic residues" evidence="4">
    <location>
        <begin position="102"/>
        <end position="122"/>
    </location>
</feature>
<dbReference type="Proteomes" id="UP000694843">
    <property type="component" value="Unplaced"/>
</dbReference>
<keyword evidence="2" id="KW-0722">Serine protease inhibitor</keyword>
<keyword evidence="1" id="KW-0646">Protease inhibitor</keyword>